<sequence>MIIPHITYCQTSWTQTCKTTLKPTETVYKQALKVLDKRSNRHHHHCDILAKYDLLNWENLVKFADARLVFKILNCLAPT</sequence>
<dbReference type="AlphaFoldDB" id="A0A0E9PZ15"/>
<reference evidence="1" key="1">
    <citation type="submission" date="2014-11" db="EMBL/GenBank/DDBJ databases">
        <authorList>
            <person name="Amaro Gonzalez C."/>
        </authorList>
    </citation>
    <scope>NUCLEOTIDE SEQUENCE</scope>
</reference>
<protein>
    <submittedName>
        <fullName evidence="1">Uncharacterized protein</fullName>
    </submittedName>
</protein>
<organism evidence="1">
    <name type="scientific">Anguilla anguilla</name>
    <name type="common">European freshwater eel</name>
    <name type="synonym">Muraena anguilla</name>
    <dbReference type="NCBI Taxonomy" id="7936"/>
    <lineage>
        <taxon>Eukaryota</taxon>
        <taxon>Metazoa</taxon>
        <taxon>Chordata</taxon>
        <taxon>Craniata</taxon>
        <taxon>Vertebrata</taxon>
        <taxon>Euteleostomi</taxon>
        <taxon>Actinopterygii</taxon>
        <taxon>Neopterygii</taxon>
        <taxon>Teleostei</taxon>
        <taxon>Anguilliformes</taxon>
        <taxon>Anguillidae</taxon>
        <taxon>Anguilla</taxon>
    </lineage>
</organism>
<reference evidence="1" key="2">
    <citation type="journal article" date="2015" name="Fish Shellfish Immunol.">
        <title>Early steps in the European eel (Anguilla anguilla)-Vibrio vulnificus interaction in the gills: Role of the RtxA13 toxin.</title>
        <authorList>
            <person name="Callol A."/>
            <person name="Pajuelo D."/>
            <person name="Ebbesson L."/>
            <person name="Teles M."/>
            <person name="MacKenzie S."/>
            <person name="Amaro C."/>
        </authorList>
    </citation>
    <scope>NUCLEOTIDE SEQUENCE</scope>
</reference>
<accession>A0A0E9PZ15</accession>
<evidence type="ECO:0000313" key="1">
    <source>
        <dbReference type="EMBL" id="JAH09861.1"/>
    </source>
</evidence>
<name>A0A0E9PZ15_ANGAN</name>
<dbReference type="EMBL" id="GBXM01098716">
    <property type="protein sequence ID" value="JAH09861.1"/>
    <property type="molecule type" value="Transcribed_RNA"/>
</dbReference>
<proteinExistence type="predicted"/>